<comment type="caution">
    <text evidence="2">The sequence shown here is derived from an EMBL/GenBank/DDBJ whole genome shotgun (WGS) entry which is preliminary data.</text>
</comment>
<protein>
    <submittedName>
        <fullName evidence="2">Uncharacterized protein</fullName>
    </submittedName>
</protein>
<sequence>MSIQARLRSVEHVLRRLEDLTHRGGDVRQRHVNTALPVTTRREVTAPQLACGSQQLLQLVQHQISGSKEVLEMGKNMASSLRCRRYKPDSGTAGSLGFSSHSNASSSICSVNPVPDLSDSSMMSFPSASTQTSSSGSGSCSDTSLSREKIERQSFKIQFL</sequence>
<evidence type="ECO:0000256" key="1">
    <source>
        <dbReference type="SAM" id="MobiDB-lite"/>
    </source>
</evidence>
<proteinExistence type="predicted"/>
<dbReference type="Proteomes" id="UP000245119">
    <property type="component" value="Linkage Group LG13"/>
</dbReference>
<feature type="region of interest" description="Disordered" evidence="1">
    <location>
        <begin position="120"/>
        <end position="147"/>
    </location>
</feature>
<keyword evidence="3" id="KW-1185">Reference proteome</keyword>
<evidence type="ECO:0000313" key="3">
    <source>
        <dbReference type="Proteomes" id="UP000245119"/>
    </source>
</evidence>
<organism evidence="2 3">
    <name type="scientific">Pomacea canaliculata</name>
    <name type="common">Golden apple snail</name>
    <dbReference type="NCBI Taxonomy" id="400727"/>
    <lineage>
        <taxon>Eukaryota</taxon>
        <taxon>Metazoa</taxon>
        <taxon>Spiralia</taxon>
        <taxon>Lophotrochozoa</taxon>
        <taxon>Mollusca</taxon>
        <taxon>Gastropoda</taxon>
        <taxon>Caenogastropoda</taxon>
        <taxon>Architaenioglossa</taxon>
        <taxon>Ampullarioidea</taxon>
        <taxon>Ampullariidae</taxon>
        <taxon>Pomacea</taxon>
    </lineage>
</organism>
<name>A0A2T7NDW8_POMCA</name>
<dbReference type="AlphaFoldDB" id="A0A2T7NDW8"/>
<evidence type="ECO:0000313" key="2">
    <source>
        <dbReference type="EMBL" id="PVD19361.1"/>
    </source>
</evidence>
<accession>A0A2T7NDW8</accession>
<gene>
    <name evidence="2" type="ORF">C0Q70_19849</name>
</gene>
<dbReference type="EMBL" id="PZQS01000013">
    <property type="protein sequence ID" value="PVD19361.1"/>
    <property type="molecule type" value="Genomic_DNA"/>
</dbReference>
<reference evidence="2 3" key="1">
    <citation type="submission" date="2018-04" db="EMBL/GenBank/DDBJ databases">
        <title>The genome of golden apple snail Pomacea canaliculata provides insight into stress tolerance and invasive adaptation.</title>
        <authorList>
            <person name="Liu C."/>
            <person name="Liu B."/>
            <person name="Ren Y."/>
            <person name="Zhang Y."/>
            <person name="Wang H."/>
            <person name="Li S."/>
            <person name="Jiang F."/>
            <person name="Yin L."/>
            <person name="Zhang G."/>
            <person name="Qian W."/>
            <person name="Fan W."/>
        </authorList>
    </citation>
    <scope>NUCLEOTIDE SEQUENCE [LARGE SCALE GENOMIC DNA]</scope>
    <source>
        <strain evidence="2">SZHN2017</strain>
        <tissue evidence="2">Muscle</tissue>
    </source>
</reference>
<feature type="compositionally biased region" description="Low complexity" evidence="1">
    <location>
        <begin position="120"/>
        <end position="144"/>
    </location>
</feature>